<sequence>MPVKKAQVTLNLIKGVLVNDPWATSRSIRWYQQGSTEWACLNMFPEMFLNYLTSGRIALLLSLLRKHFVQIHEVMATPDPNQINTGLEDLDKVTLEVLSFLAEKYGEAWRLTDFSKSTTPKDALVHTALEVTLPEVVRLMPFYSAMQPGKEHQNKKTLYIAQNIESAPDSSPEQTDLIRRVIERFFEVQVMHPTAKALYETAFYYLWGQRCATRKVEIAIGIDRDHNRFQHVAWEHGYHACGKEGVATTLLYARRTAERSDGTALSDYCLRQFWR</sequence>
<evidence type="ECO:0000313" key="2">
    <source>
        <dbReference type="Proteomes" id="UP000033831"/>
    </source>
</evidence>
<gene>
    <name evidence="1" type="ORF">UW07_C0052G0002</name>
</gene>
<comment type="caution">
    <text evidence="1">The sequence shown here is derived from an EMBL/GenBank/DDBJ whole genome shotgun (WGS) entry which is preliminary data.</text>
</comment>
<name>A0A0G1FIT1_9BACT</name>
<accession>A0A0G1FIT1</accession>
<evidence type="ECO:0000313" key="1">
    <source>
        <dbReference type="EMBL" id="KKT21918.1"/>
    </source>
</evidence>
<dbReference type="Proteomes" id="UP000033831">
    <property type="component" value="Unassembled WGS sequence"/>
</dbReference>
<organism evidence="1 2">
    <name type="scientific">Candidatus Nomurabacteria bacterium GW2011_GWF2_43_8</name>
    <dbReference type="NCBI Taxonomy" id="1618779"/>
    <lineage>
        <taxon>Bacteria</taxon>
        <taxon>Candidatus Nomuraibacteriota</taxon>
    </lineage>
</organism>
<proteinExistence type="predicted"/>
<dbReference type="AlphaFoldDB" id="A0A0G1FIT1"/>
<reference evidence="1 2" key="1">
    <citation type="journal article" date="2015" name="Nature">
        <title>rRNA introns, odd ribosomes, and small enigmatic genomes across a large radiation of phyla.</title>
        <authorList>
            <person name="Brown C.T."/>
            <person name="Hug L.A."/>
            <person name="Thomas B.C."/>
            <person name="Sharon I."/>
            <person name="Castelle C.J."/>
            <person name="Singh A."/>
            <person name="Wilkins M.J."/>
            <person name="Williams K.H."/>
            <person name="Banfield J.F."/>
        </authorList>
    </citation>
    <scope>NUCLEOTIDE SEQUENCE [LARGE SCALE GENOMIC DNA]</scope>
</reference>
<dbReference type="EMBL" id="LCGX01000052">
    <property type="protein sequence ID" value="KKT21918.1"/>
    <property type="molecule type" value="Genomic_DNA"/>
</dbReference>
<protein>
    <submittedName>
        <fullName evidence="1">Uncharacterized protein</fullName>
    </submittedName>
</protein>